<evidence type="ECO:0008006" key="3">
    <source>
        <dbReference type="Google" id="ProtNLM"/>
    </source>
</evidence>
<dbReference type="RefSeq" id="WP_101683329.1">
    <property type="nucleotide sequence ID" value="NZ_PJRP01000010.1"/>
</dbReference>
<evidence type="ECO:0000313" key="2">
    <source>
        <dbReference type="Proteomes" id="UP000234341"/>
    </source>
</evidence>
<dbReference type="OrthoDB" id="8966870at2"/>
<comment type="caution">
    <text evidence="1">The sequence shown here is derived from an EMBL/GenBank/DDBJ whole genome shotgun (WGS) entry which is preliminary data.</text>
</comment>
<proteinExistence type="predicted"/>
<reference evidence="1 2" key="1">
    <citation type="submission" date="2017-12" db="EMBL/GenBank/DDBJ databases">
        <title>Genome sequence of the active heterotrophic nitrifier-denitrifier, Cupriavidus pauculus UM1.</title>
        <authorList>
            <person name="Putonti C."/>
            <person name="Castignetti D."/>
        </authorList>
    </citation>
    <scope>NUCLEOTIDE SEQUENCE [LARGE SCALE GENOMIC DNA]</scope>
    <source>
        <strain evidence="1 2">UM1</strain>
    </source>
</reference>
<protein>
    <recommendedName>
        <fullName evidence="3">DUF2917 domain-containing protein</fullName>
    </recommendedName>
</protein>
<dbReference type="Proteomes" id="UP000234341">
    <property type="component" value="Unassembled WGS sequence"/>
</dbReference>
<name>A0A2N5C927_9BURK</name>
<sequence>MSSPEILSEGVQTIVLASGQCLTLHLKAGAVVHVQQGRVVVAGAPRWLAEQMCQVPRNMCAGGVRVMDTAGWHQLVARGPVQLRIMTPAARPGLWSLLKSRLGRSGLLLGNARPPDIQAAEESVPHATSQ</sequence>
<dbReference type="EMBL" id="PJRP01000010">
    <property type="protein sequence ID" value="PLP98716.1"/>
    <property type="molecule type" value="Genomic_DNA"/>
</dbReference>
<evidence type="ECO:0000313" key="1">
    <source>
        <dbReference type="EMBL" id="PLP98716.1"/>
    </source>
</evidence>
<accession>A0A2N5C927</accession>
<organism evidence="1 2">
    <name type="scientific">Cupriavidus pauculus</name>
    <dbReference type="NCBI Taxonomy" id="82633"/>
    <lineage>
        <taxon>Bacteria</taxon>
        <taxon>Pseudomonadati</taxon>
        <taxon>Pseudomonadota</taxon>
        <taxon>Betaproteobacteria</taxon>
        <taxon>Burkholderiales</taxon>
        <taxon>Burkholderiaceae</taxon>
        <taxon>Cupriavidus</taxon>
    </lineage>
</organism>
<dbReference type="AlphaFoldDB" id="A0A2N5C927"/>
<gene>
    <name evidence="1" type="ORF">CYJ10_20680</name>
</gene>